<dbReference type="PANTHER" id="PTHR23077:SF27">
    <property type="entry name" value="ATPASE FAMILY GENE 2 PROTEIN HOMOLOG A"/>
    <property type="match status" value="1"/>
</dbReference>
<keyword evidence="1" id="KW-0547">Nucleotide-binding</keyword>
<comment type="caution">
    <text evidence="4">The sequence shown here is derived from an EMBL/GenBank/DDBJ whole genome shotgun (WGS) entry which is preliminary data.</text>
</comment>
<dbReference type="Gene3D" id="3.40.50.300">
    <property type="entry name" value="P-loop containing nucleotide triphosphate hydrolases"/>
    <property type="match status" value="2"/>
</dbReference>
<keyword evidence="2" id="KW-0067">ATP-binding</keyword>
<dbReference type="Pfam" id="PF17862">
    <property type="entry name" value="AAA_lid_3"/>
    <property type="match status" value="1"/>
</dbReference>
<dbReference type="Proteomes" id="UP000789901">
    <property type="component" value="Unassembled WGS sequence"/>
</dbReference>
<name>A0ABN7VDI2_GIGMA</name>
<organism evidence="4 5">
    <name type="scientific">Gigaspora margarita</name>
    <dbReference type="NCBI Taxonomy" id="4874"/>
    <lineage>
        <taxon>Eukaryota</taxon>
        <taxon>Fungi</taxon>
        <taxon>Fungi incertae sedis</taxon>
        <taxon>Mucoromycota</taxon>
        <taxon>Glomeromycotina</taxon>
        <taxon>Glomeromycetes</taxon>
        <taxon>Diversisporales</taxon>
        <taxon>Gigasporaceae</taxon>
        <taxon>Gigaspora</taxon>
    </lineage>
</organism>
<evidence type="ECO:0000313" key="5">
    <source>
        <dbReference type="Proteomes" id="UP000789901"/>
    </source>
</evidence>
<accession>A0ABN7VDI2</accession>
<feature type="domain" description="AAA+ ATPase" evidence="3">
    <location>
        <begin position="359"/>
        <end position="502"/>
    </location>
</feature>
<dbReference type="InterPro" id="IPR003593">
    <property type="entry name" value="AAA+_ATPase"/>
</dbReference>
<proteinExistence type="predicted"/>
<dbReference type="InterPro" id="IPR027417">
    <property type="entry name" value="P-loop_NTPase"/>
</dbReference>
<dbReference type="SUPFAM" id="SSF52540">
    <property type="entry name" value="P-loop containing nucleoside triphosphate hydrolases"/>
    <property type="match status" value="2"/>
</dbReference>
<reference evidence="4 5" key="1">
    <citation type="submission" date="2021-06" db="EMBL/GenBank/DDBJ databases">
        <authorList>
            <person name="Kallberg Y."/>
            <person name="Tangrot J."/>
            <person name="Rosling A."/>
        </authorList>
    </citation>
    <scope>NUCLEOTIDE SEQUENCE [LARGE SCALE GENOMIC DNA]</scope>
    <source>
        <strain evidence="4 5">120-4 pot B 10/14</strain>
    </source>
</reference>
<feature type="domain" description="AAA+ ATPase" evidence="3">
    <location>
        <begin position="641"/>
        <end position="764"/>
    </location>
</feature>
<dbReference type="InterPro" id="IPR003959">
    <property type="entry name" value="ATPase_AAA_core"/>
</dbReference>
<evidence type="ECO:0000256" key="1">
    <source>
        <dbReference type="ARBA" id="ARBA00022741"/>
    </source>
</evidence>
<keyword evidence="5" id="KW-1185">Reference proteome</keyword>
<dbReference type="InterPro" id="IPR050168">
    <property type="entry name" value="AAA_ATPase_domain"/>
</dbReference>
<dbReference type="PANTHER" id="PTHR23077">
    <property type="entry name" value="AAA-FAMILY ATPASE"/>
    <property type="match status" value="1"/>
</dbReference>
<dbReference type="Pfam" id="PF00004">
    <property type="entry name" value="AAA"/>
    <property type="match status" value="2"/>
</dbReference>
<dbReference type="InterPro" id="IPR041569">
    <property type="entry name" value="AAA_lid_3"/>
</dbReference>
<evidence type="ECO:0000256" key="2">
    <source>
        <dbReference type="ARBA" id="ARBA00022840"/>
    </source>
</evidence>
<sequence>MGMNSKEEAYDGSDEELGGLTDSFLTIVNKQLKKWTLSQFQIKLFSIVAPDYTRTPKPCIWFPRTWCLKNNIHPNQVLFLRSYNQCQSSDQNCSKIFASVKLYSKYSVLFRDKPSFPDKLDFQLPNVSSNSDISHELDKSDSQAVISKLLACNLGICSLFDRVDNLEFSIRLNLIEVVNNIPIATRVILFSLTKHFANVHDDNLVNNKIDESLIKRVHLGSIVSTNTWICYQGCNGMQFLKVLQIYINDDNIKSPVLATKNAIVSSIEPVDHISKISESTNIEITNDSNVLFVRCQIDGLQKIYQPVFYVPKFYDRSQWLERIVRQIGGLNNVISEIIEQIHTFIVTALRGKFRRGIKRSKGILLTGRPGTGKTSLALCIAETSGLPYVAINCPDMFKTDEGAAEKEICLIFESILRHRVSIVILDEIDIISDTSTSDRAGIEAKLFSIIVKLIDSINENVWENPCKGQIFIIGTTNRHHAINSHLYRPGRLDRIYELVIKKSEQRLGLLKIMSEKLPFIEEQKDLILQKVSRMTHGFVATDLQYLCTQVAIQLVREGNKKIDGDSCEDLDNPYVHVKFQHFEEALKVVKPSNLNEFQTKIPDIRFSDIFGIDDEIIEDLKLTVIEPFHNPQEFIKFGISPPRGILVYGPPGVGKTILSCAIAAETGINFIFVESSHIRSKIVGESENNISRMFAQAKANSPCVLFIDQIEILASIRGISATSENTEDRIVTSFLTATNRPEIIDPALLRPGRLDQHIYIPPPNYEQRISILKGKFQKMLTNITNDQLSYLAQDTDGFSGADLDNLCREAALISIRENIDNEKITYDHFVQAKSLCKASLLDYQPVFISSKSVEIKD</sequence>
<evidence type="ECO:0000313" key="4">
    <source>
        <dbReference type="EMBL" id="CAG8759759.1"/>
    </source>
</evidence>
<protein>
    <submittedName>
        <fullName evidence="4">41203_t:CDS:1</fullName>
    </submittedName>
</protein>
<evidence type="ECO:0000259" key="3">
    <source>
        <dbReference type="SMART" id="SM00382"/>
    </source>
</evidence>
<dbReference type="Gene3D" id="1.10.8.60">
    <property type="match status" value="2"/>
</dbReference>
<feature type="non-terminal residue" evidence="4">
    <location>
        <position position="857"/>
    </location>
</feature>
<dbReference type="SMART" id="SM00382">
    <property type="entry name" value="AAA"/>
    <property type="match status" value="2"/>
</dbReference>
<gene>
    <name evidence="4" type="ORF">GMARGA_LOCUS17336</name>
</gene>
<dbReference type="EMBL" id="CAJVQB010013065">
    <property type="protein sequence ID" value="CAG8759759.1"/>
    <property type="molecule type" value="Genomic_DNA"/>
</dbReference>